<dbReference type="EMBL" id="JADCUA010000011">
    <property type="protein sequence ID" value="KAH9836346.1"/>
    <property type="molecule type" value="Genomic_DNA"/>
</dbReference>
<gene>
    <name evidence="4" type="ORF">C8Q71DRAFT_858334</name>
</gene>
<evidence type="ECO:0000256" key="1">
    <source>
        <dbReference type="ARBA" id="ARBA00022729"/>
    </source>
</evidence>
<proteinExistence type="predicted"/>
<comment type="caution">
    <text evidence="4">The sequence shown here is derived from an EMBL/GenBank/DDBJ whole genome shotgun (WGS) entry which is preliminary data.</text>
</comment>
<accession>A0ABQ8KF45</accession>
<dbReference type="InterPro" id="IPR018466">
    <property type="entry name" value="Kre9/Knh1-like_N"/>
</dbReference>
<dbReference type="Pfam" id="PF10342">
    <property type="entry name" value="Kre9_KNH"/>
    <property type="match status" value="1"/>
</dbReference>
<reference evidence="4 5" key="1">
    <citation type="journal article" date="2021" name="Environ. Microbiol.">
        <title>Gene family expansions and transcriptome signatures uncover fungal adaptations to wood decay.</title>
        <authorList>
            <person name="Hage H."/>
            <person name="Miyauchi S."/>
            <person name="Viragh M."/>
            <person name="Drula E."/>
            <person name="Min B."/>
            <person name="Chaduli D."/>
            <person name="Navarro D."/>
            <person name="Favel A."/>
            <person name="Norest M."/>
            <person name="Lesage-Meessen L."/>
            <person name="Balint B."/>
            <person name="Merenyi Z."/>
            <person name="de Eugenio L."/>
            <person name="Morin E."/>
            <person name="Martinez A.T."/>
            <person name="Baldrian P."/>
            <person name="Stursova M."/>
            <person name="Martinez M.J."/>
            <person name="Novotny C."/>
            <person name="Magnuson J.K."/>
            <person name="Spatafora J.W."/>
            <person name="Maurice S."/>
            <person name="Pangilinan J."/>
            <person name="Andreopoulos W."/>
            <person name="LaButti K."/>
            <person name="Hundley H."/>
            <person name="Na H."/>
            <person name="Kuo A."/>
            <person name="Barry K."/>
            <person name="Lipzen A."/>
            <person name="Henrissat B."/>
            <person name="Riley R."/>
            <person name="Ahrendt S."/>
            <person name="Nagy L.G."/>
            <person name="Grigoriev I.V."/>
            <person name="Martin F."/>
            <person name="Rosso M.N."/>
        </authorList>
    </citation>
    <scope>NUCLEOTIDE SEQUENCE [LARGE SCALE GENOMIC DNA]</scope>
    <source>
        <strain evidence="4 5">CIRM-BRFM 1785</strain>
    </source>
</reference>
<protein>
    <recommendedName>
        <fullName evidence="3">Yeast cell wall synthesis Kre9/Knh1-like N-terminal domain-containing protein</fullName>
    </recommendedName>
</protein>
<dbReference type="Proteomes" id="UP000814176">
    <property type="component" value="Unassembled WGS sequence"/>
</dbReference>
<sequence length="110" mass="11659">MKLILSSLFLVLSAANALILDNPPAAGWASGETVTEHWQTRPADPAHFTLTLESYASRGNHALIAIVETAPGSVTFTVPDVSAGDYVLNAVNMTDDNDIYAQTAPFAISQ</sequence>
<organism evidence="4 5">
    <name type="scientific">Rhodofomes roseus</name>
    <dbReference type="NCBI Taxonomy" id="34475"/>
    <lineage>
        <taxon>Eukaryota</taxon>
        <taxon>Fungi</taxon>
        <taxon>Dikarya</taxon>
        <taxon>Basidiomycota</taxon>
        <taxon>Agaricomycotina</taxon>
        <taxon>Agaricomycetes</taxon>
        <taxon>Polyporales</taxon>
        <taxon>Rhodofomes</taxon>
    </lineage>
</organism>
<keyword evidence="5" id="KW-1185">Reference proteome</keyword>
<feature type="domain" description="Yeast cell wall synthesis Kre9/Knh1-like N-terminal" evidence="3">
    <location>
        <begin position="28"/>
        <end position="108"/>
    </location>
</feature>
<name>A0ABQ8KF45_9APHY</name>
<dbReference type="RefSeq" id="XP_047778631.1">
    <property type="nucleotide sequence ID" value="XM_047927507.1"/>
</dbReference>
<evidence type="ECO:0000313" key="5">
    <source>
        <dbReference type="Proteomes" id="UP000814176"/>
    </source>
</evidence>
<feature type="chain" id="PRO_5045396359" description="Yeast cell wall synthesis Kre9/Knh1-like N-terminal domain-containing protein" evidence="2">
    <location>
        <begin position="18"/>
        <end position="110"/>
    </location>
</feature>
<evidence type="ECO:0000259" key="3">
    <source>
        <dbReference type="Pfam" id="PF10342"/>
    </source>
</evidence>
<evidence type="ECO:0000313" key="4">
    <source>
        <dbReference type="EMBL" id="KAH9836346.1"/>
    </source>
</evidence>
<feature type="signal peptide" evidence="2">
    <location>
        <begin position="1"/>
        <end position="17"/>
    </location>
</feature>
<evidence type="ECO:0000256" key="2">
    <source>
        <dbReference type="SAM" id="SignalP"/>
    </source>
</evidence>
<dbReference type="GeneID" id="72008239"/>
<keyword evidence="1 2" id="KW-0732">Signal</keyword>